<protein>
    <submittedName>
        <fullName evidence="2">Uncharacterized protein</fullName>
    </submittedName>
</protein>
<feature type="transmembrane region" description="Helical" evidence="1">
    <location>
        <begin position="85"/>
        <end position="106"/>
    </location>
</feature>
<dbReference type="AlphaFoldDB" id="X1TRG1"/>
<accession>X1TRG1</accession>
<proteinExistence type="predicted"/>
<keyword evidence="1" id="KW-0812">Transmembrane</keyword>
<keyword evidence="1" id="KW-1133">Transmembrane helix</keyword>
<organism evidence="2">
    <name type="scientific">marine sediment metagenome</name>
    <dbReference type="NCBI Taxonomy" id="412755"/>
    <lineage>
        <taxon>unclassified sequences</taxon>
        <taxon>metagenomes</taxon>
        <taxon>ecological metagenomes</taxon>
    </lineage>
</organism>
<sequence>MERGNMRNSLKSIVELNFENKQGMFDSAKIIRSEYLKKAIKSIACIIAILTGALSYLVFFYLPHLINNSFNYLILGTVPSGSNSFPLNLTLTWSLFSTSIFLITYLTKTIHLKFTPSMIRYIERETKHVGFEFKKRIESMGLFFVLNFASIIVLFYL</sequence>
<evidence type="ECO:0000256" key="1">
    <source>
        <dbReference type="SAM" id="Phobius"/>
    </source>
</evidence>
<name>X1TRG1_9ZZZZ</name>
<feature type="transmembrane region" description="Helical" evidence="1">
    <location>
        <begin position="137"/>
        <end position="156"/>
    </location>
</feature>
<dbReference type="EMBL" id="BARW01015367">
    <property type="protein sequence ID" value="GAI93941.1"/>
    <property type="molecule type" value="Genomic_DNA"/>
</dbReference>
<evidence type="ECO:0000313" key="2">
    <source>
        <dbReference type="EMBL" id="GAI93941.1"/>
    </source>
</evidence>
<comment type="caution">
    <text evidence="2">The sequence shown here is derived from an EMBL/GenBank/DDBJ whole genome shotgun (WGS) entry which is preliminary data.</text>
</comment>
<feature type="transmembrane region" description="Helical" evidence="1">
    <location>
        <begin position="39"/>
        <end position="62"/>
    </location>
</feature>
<reference evidence="2" key="1">
    <citation type="journal article" date="2014" name="Front. Microbiol.">
        <title>High frequency of phylogenetically diverse reductive dehalogenase-homologous genes in deep subseafloor sedimentary metagenomes.</title>
        <authorList>
            <person name="Kawai M."/>
            <person name="Futagami T."/>
            <person name="Toyoda A."/>
            <person name="Takaki Y."/>
            <person name="Nishi S."/>
            <person name="Hori S."/>
            <person name="Arai W."/>
            <person name="Tsubouchi T."/>
            <person name="Morono Y."/>
            <person name="Uchiyama I."/>
            <person name="Ito T."/>
            <person name="Fujiyama A."/>
            <person name="Inagaki F."/>
            <person name="Takami H."/>
        </authorList>
    </citation>
    <scope>NUCLEOTIDE SEQUENCE</scope>
    <source>
        <strain evidence="2">Expedition CK06-06</strain>
    </source>
</reference>
<keyword evidence="1" id="KW-0472">Membrane</keyword>
<gene>
    <name evidence="2" type="ORF">S12H4_26993</name>
</gene>